<dbReference type="AlphaFoldDB" id="A0A401XJS0"/>
<dbReference type="EMBL" id="BHZE01000005">
    <property type="protein sequence ID" value="GCD77234.1"/>
    <property type="molecule type" value="Genomic_DNA"/>
</dbReference>
<dbReference type="SUPFAM" id="SSF55008">
    <property type="entry name" value="HMA, heavy metal-associated domain"/>
    <property type="match status" value="1"/>
</dbReference>
<keyword evidence="2" id="KW-1185">Reference proteome</keyword>
<reference evidence="1 2" key="1">
    <citation type="submission" date="2018-11" db="EMBL/GenBank/DDBJ databases">
        <title>Schleiferia aggregans sp. nov., a moderately thermophilic heterotrophic bacterium isolated from microbial mats at a terrestrial hot spring.</title>
        <authorList>
            <person name="Iino T."/>
            <person name="Ohkuma M."/>
            <person name="Haruta S."/>
        </authorList>
    </citation>
    <scope>NUCLEOTIDE SEQUENCE [LARGE SCALE GENOMIC DNA]</scope>
    <source>
        <strain evidence="1 2">LA</strain>
    </source>
</reference>
<gene>
    <name evidence="1" type="ORF">JCM31826_07160</name>
</gene>
<protein>
    <submittedName>
        <fullName evidence="1">Uncharacterized protein</fullName>
    </submittedName>
</protein>
<accession>A0A401XJS0</accession>
<dbReference type="Proteomes" id="UP000286715">
    <property type="component" value="Unassembled WGS sequence"/>
</dbReference>
<dbReference type="GO" id="GO:0046872">
    <property type="term" value="F:metal ion binding"/>
    <property type="evidence" value="ECO:0007669"/>
    <property type="project" value="InterPro"/>
</dbReference>
<dbReference type="Gene3D" id="3.30.70.100">
    <property type="match status" value="1"/>
</dbReference>
<dbReference type="InterPro" id="IPR036163">
    <property type="entry name" value="HMA_dom_sf"/>
</dbReference>
<proteinExistence type="predicted"/>
<name>A0A401XJS0_9FLAO</name>
<dbReference type="OrthoDB" id="677920at2"/>
<comment type="caution">
    <text evidence="1">The sequence shown here is derived from an EMBL/GenBank/DDBJ whole genome shotgun (WGS) entry which is preliminary data.</text>
</comment>
<dbReference type="RefSeq" id="WP_124397294.1">
    <property type="nucleotide sequence ID" value="NZ_BHZE01000005.1"/>
</dbReference>
<evidence type="ECO:0000313" key="2">
    <source>
        <dbReference type="Proteomes" id="UP000286715"/>
    </source>
</evidence>
<organism evidence="1 2">
    <name type="scientific">Thermaurantimonas aggregans</name>
    <dbReference type="NCBI Taxonomy" id="2173829"/>
    <lineage>
        <taxon>Bacteria</taxon>
        <taxon>Pseudomonadati</taxon>
        <taxon>Bacteroidota</taxon>
        <taxon>Flavobacteriia</taxon>
        <taxon>Flavobacteriales</taxon>
        <taxon>Schleiferiaceae</taxon>
        <taxon>Thermaurantimonas</taxon>
    </lineage>
</organism>
<evidence type="ECO:0000313" key="1">
    <source>
        <dbReference type="EMBL" id="GCD77234.1"/>
    </source>
</evidence>
<sequence length="68" mass="7629">MKVQYKTTLKCQGCVDKVAEDLTKEFGAENWSVDLNTNPKILTVDSEHADKAIEILQNKGYKAEKVAE</sequence>